<sequence length="517" mass="53322">MKLTIVSSALFGLIAAVEAAKHGHGYNHNHQREVVEVEASLEKRGGSCEFPKDAGLVAVTPNLKNAGWAMSPDQPCKPGNYCPYACPPGQVSMQWDPKATSYSYPMSMNGGLYCDKDGKIHKPFPDMPYCQDGTGAVGARNKCKGQVSFCQTVLPGNEAMLIPTLVEELATLAVPDLSYWCETAAHFYINPPGYDPETACVWGTSSNPYGNWSPYVAGANTDGNGDTFVKIGWNPIYLEPTTPFRDVVPDFGVEIECEGGGCNGLPCKIDPAVNGVNEVTGNSAMGAGGAAFCVVTVPKGGKANIVVFDKSGGGRSKSSSTTASSSSSMVSSTSTSSSSTVTTSSSTTSSSTTSSTPSSTTTTTTSTTPSTTSTSTTGSETSTVSSTPVTTPTPTLTATSTLLSTSKPTSSVTPSSVWDSSSILVSSSGPSYTYSPQALVETDVQSYKMSTNAHSGTKSTHAQSYAMPTSAQSYAMSTNELAASSASPTLINKDNGASTTGASMLSLVIGLIAAMVL</sequence>
<feature type="region of interest" description="Disordered" evidence="2">
    <location>
        <begin position="307"/>
        <end position="420"/>
    </location>
</feature>
<keyword evidence="5" id="KW-1185">Reference proteome</keyword>
<evidence type="ECO:0008006" key="6">
    <source>
        <dbReference type="Google" id="ProtNLM"/>
    </source>
</evidence>
<keyword evidence="3" id="KW-0732">Signal</keyword>
<organism evidence="4 5">
    <name type="scientific">Aspergillus coremiiformis</name>
    <dbReference type="NCBI Taxonomy" id="138285"/>
    <lineage>
        <taxon>Eukaryota</taxon>
        <taxon>Fungi</taxon>
        <taxon>Dikarya</taxon>
        <taxon>Ascomycota</taxon>
        <taxon>Pezizomycotina</taxon>
        <taxon>Eurotiomycetes</taxon>
        <taxon>Eurotiomycetidae</taxon>
        <taxon>Eurotiales</taxon>
        <taxon>Aspergillaceae</taxon>
        <taxon>Aspergillus</taxon>
        <taxon>Aspergillus subgen. Circumdati</taxon>
    </lineage>
</organism>
<name>A0A5N6ZDM0_9EURO</name>
<dbReference type="PANTHER" id="PTHR31654">
    <property type="entry name" value="SECRETED BETA-GLUCOSIDASE ADG3-RELATED"/>
    <property type="match status" value="1"/>
</dbReference>
<feature type="compositionally biased region" description="Low complexity" evidence="2">
    <location>
        <begin position="316"/>
        <end position="420"/>
    </location>
</feature>
<dbReference type="PANTHER" id="PTHR31654:SF0">
    <property type="entry name" value="SECRETED BETA-GLUCOSIDASE ADG3-RELATED"/>
    <property type="match status" value="1"/>
</dbReference>
<feature type="signal peptide" evidence="3">
    <location>
        <begin position="1"/>
        <end position="19"/>
    </location>
</feature>
<dbReference type="AlphaFoldDB" id="A0A5N6ZDM0"/>
<proteinExistence type="inferred from homology"/>
<protein>
    <recommendedName>
        <fullName evidence="6">SUN domain protein</fullName>
    </recommendedName>
</protein>
<accession>A0A5N6ZDM0</accession>
<evidence type="ECO:0000256" key="3">
    <source>
        <dbReference type="SAM" id="SignalP"/>
    </source>
</evidence>
<feature type="chain" id="PRO_5024927888" description="SUN domain protein" evidence="3">
    <location>
        <begin position="20"/>
        <end position="517"/>
    </location>
</feature>
<gene>
    <name evidence="4" type="ORF">BDV28DRAFT_155776</name>
</gene>
<evidence type="ECO:0000313" key="5">
    <source>
        <dbReference type="Proteomes" id="UP000327118"/>
    </source>
</evidence>
<reference evidence="5" key="1">
    <citation type="submission" date="2019-04" db="EMBL/GenBank/DDBJ databases">
        <title>Friends and foes A comparative genomics studyof 23 Aspergillus species from section Flavi.</title>
        <authorList>
            <consortium name="DOE Joint Genome Institute"/>
            <person name="Kjaerbolling I."/>
            <person name="Vesth T."/>
            <person name="Frisvad J.C."/>
            <person name="Nybo J.L."/>
            <person name="Theobald S."/>
            <person name="Kildgaard S."/>
            <person name="Isbrandt T."/>
            <person name="Kuo A."/>
            <person name="Sato A."/>
            <person name="Lyhne E.K."/>
            <person name="Kogle M.E."/>
            <person name="Wiebenga A."/>
            <person name="Kun R.S."/>
            <person name="Lubbers R.J."/>
            <person name="Makela M.R."/>
            <person name="Barry K."/>
            <person name="Chovatia M."/>
            <person name="Clum A."/>
            <person name="Daum C."/>
            <person name="Haridas S."/>
            <person name="He G."/>
            <person name="LaButti K."/>
            <person name="Lipzen A."/>
            <person name="Mondo S."/>
            <person name="Riley R."/>
            <person name="Salamov A."/>
            <person name="Simmons B.A."/>
            <person name="Magnuson J.K."/>
            <person name="Henrissat B."/>
            <person name="Mortensen U.H."/>
            <person name="Larsen T.O."/>
            <person name="Devries R.P."/>
            <person name="Grigoriev I.V."/>
            <person name="Machida M."/>
            <person name="Baker S.E."/>
            <person name="Andersen M.R."/>
        </authorList>
    </citation>
    <scope>NUCLEOTIDE SEQUENCE [LARGE SCALE GENOMIC DNA]</scope>
    <source>
        <strain evidence="5">CBS 553.77</strain>
    </source>
</reference>
<dbReference type="InterPro" id="IPR053088">
    <property type="entry name" value="Beta-glucosidase/SUN-like"/>
</dbReference>
<dbReference type="InterPro" id="IPR005556">
    <property type="entry name" value="SUN"/>
</dbReference>
<dbReference type="EMBL" id="ML739061">
    <property type="protein sequence ID" value="KAE8354996.1"/>
    <property type="molecule type" value="Genomic_DNA"/>
</dbReference>
<evidence type="ECO:0000256" key="2">
    <source>
        <dbReference type="SAM" id="MobiDB-lite"/>
    </source>
</evidence>
<dbReference type="Proteomes" id="UP000327118">
    <property type="component" value="Unassembled WGS sequence"/>
</dbReference>
<evidence type="ECO:0000256" key="1">
    <source>
        <dbReference type="ARBA" id="ARBA00010579"/>
    </source>
</evidence>
<comment type="similarity">
    <text evidence="1">Belongs to the SUN family.</text>
</comment>
<evidence type="ECO:0000313" key="4">
    <source>
        <dbReference type="EMBL" id="KAE8354996.1"/>
    </source>
</evidence>
<dbReference type="Pfam" id="PF03856">
    <property type="entry name" value="SUN"/>
    <property type="match status" value="1"/>
</dbReference>
<dbReference type="OrthoDB" id="5554151at2759"/>